<accession>A0A243QIF0</accession>
<dbReference type="PANTHER" id="PTHR42718:SF9">
    <property type="entry name" value="MAJOR FACILITATOR SUPERFAMILY MULTIDRUG TRANSPORTER MFSC"/>
    <property type="match status" value="1"/>
</dbReference>
<dbReference type="SUPFAM" id="SSF103473">
    <property type="entry name" value="MFS general substrate transporter"/>
    <property type="match status" value="2"/>
</dbReference>
<dbReference type="OrthoDB" id="8878955at2"/>
<feature type="transmembrane region" description="Helical" evidence="7">
    <location>
        <begin position="431"/>
        <end position="453"/>
    </location>
</feature>
<dbReference type="Pfam" id="PF07690">
    <property type="entry name" value="MFS_1"/>
    <property type="match status" value="1"/>
</dbReference>
<comment type="subcellular location">
    <subcellularLocation>
        <location evidence="1">Cell membrane</location>
        <topology evidence="1">Multi-pass membrane protein</topology>
    </subcellularLocation>
</comment>
<comment type="caution">
    <text evidence="9">The sequence shown here is derived from an EMBL/GenBank/DDBJ whole genome shotgun (WGS) entry which is preliminary data.</text>
</comment>
<dbReference type="GO" id="GO:0005886">
    <property type="term" value="C:plasma membrane"/>
    <property type="evidence" value="ECO:0007669"/>
    <property type="project" value="UniProtKB-SubCell"/>
</dbReference>
<dbReference type="GO" id="GO:0022857">
    <property type="term" value="F:transmembrane transporter activity"/>
    <property type="evidence" value="ECO:0007669"/>
    <property type="project" value="InterPro"/>
</dbReference>
<evidence type="ECO:0000256" key="3">
    <source>
        <dbReference type="ARBA" id="ARBA00022692"/>
    </source>
</evidence>
<feature type="transmembrane region" description="Helical" evidence="7">
    <location>
        <begin position="296"/>
        <end position="321"/>
    </location>
</feature>
<keyword evidence="10" id="KW-1185">Reference proteome</keyword>
<feature type="transmembrane region" description="Helical" evidence="7">
    <location>
        <begin position="229"/>
        <end position="249"/>
    </location>
</feature>
<feature type="transmembrane region" description="Helical" evidence="7">
    <location>
        <begin position="255"/>
        <end position="276"/>
    </location>
</feature>
<organism evidence="9 10">
    <name type="scientific">Gordonia lacunae</name>
    <dbReference type="NCBI Taxonomy" id="417102"/>
    <lineage>
        <taxon>Bacteria</taxon>
        <taxon>Bacillati</taxon>
        <taxon>Actinomycetota</taxon>
        <taxon>Actinomycetes</taxon>
        <taxon>Mycobacteriales</taxon>
        <taxon>Gordoniaceae</taxon>
        <taxon>Gordonia</taxon>
    </lineage>
</organism>
<dbReference type="InterPro" id="IPR020846">
    <property type="entry name" value="MFS_dom"/>
</dbReference>
<evidence type="ECO:0000313" key="10">
    <source>
        <dbReference type="Proteomes" id="UP000194632"/>
    </source>
</evidence>
<protein>
    <submittedName>
        <fullName evidence="9">MFS transporter</fullName>
    </submittedName>
</protein>
<keyword evidence="5 7" id="KW-0472">Membrane</keyword>
<evidence type="ECO:0000256" key="6">
    <source>
        <dbReference type="SAM" id="MobiDB-lite"/>
    </source>
</evidence>
<dbReference type="InterPro" id="IPR036259">
    <property type="entry name" value="MFS_trans_sf"/>
</dbReference>
<feature type="transmembrane region" description="Helical" evidence="7">
    <location>
        <begin position="43"/>
        <end position="61"/>
    </location>
</feature>
<feature type="transmembrane region" description="Helical" evidence="7">
    <location>
        <begin position="109"/>
        <end position="129"/>
    </location>
</feature>
<sequence length="510" mass="53181">MSFSSSDNAEGQFVSSLPHSDNGNQIRPAVVDSWRAPGWSPRVCFGLAAIVALLEVCSISYMMVSTALPAISRSFQTTQTAWMVTAFMLAGAVVSPIVAKLADLHGKRLMLLVSVAIAALGALVSAIAANYAMMVVGRTLFGFFVPCMFLSYLLIRDVFPARTVPLAISIVTSGLGLVAIPAPFLAGWLIDTFGFRSIFWFMLCAMVPSAALVRLLVPESPVRVHARVDTTGAALLGAGIAGVLVAVSFGPSWGWASGSTLAFLLGGIALVCGWFVSSRVLPEPLIDTYVLARRPVLLTTLIAGVVYGVSGLTGVLLPLLIMTPPSLQLGYGWGYDTTTYGVYKLPVVIAIVVGGLLVGWLVTRGLRPRLTVVVGLALSACGFGVLAVDHHSLLTIVIGAGLCGFGQGMGYASVPNLLIEFVEPRHQATTASVMSVNQGVFTAVITVVVFAVLNNSHIAVVAEGASFYDSSGFTTVYLFIAAVAVAGLLLALTLPRPVGAAHSGPIAQGV</sequence>
<dbReference type="STRING" id="417102.CA982_02135"/>
<feature type="transmembrane region" description="Helical" evidence="7">
    <location>
        <begin position="341"/>
        <end position="363"/>
    </location>
</feature>
<evidence type="ECO:0000256" key="1">
    <source>
        <dbReference type="ARBA" id="ARBA00004651"/>
    </source>
</evidence>
<gene>
    <name evidence="9" type="ORF">CA982_02135</name>
</gene>
<dbReference type="Gene3D" id="1.20.1250.20">
    <property type="entry name" value="MFS general substrate transporter like domains"/>
    <property type="match status" value="2"/>
</dbReference>
<dbReference type="PROSITE" id="PS50850">
    <property type="entry name" value="MFS"/>
    <property type="match status" value="1"/>
</dbReference>
<evidence type="ECO:0000256" key="7">
    <source>
        <dbReference type="SAM" id="Phobius"/>
    </source>
</evidence>
<evidence type="ECO:0000256" key="2">
    <source>
        <dbReference type="ARBA" id="ARBA00022448"/>
    </source>
</evidence>
<feature type="transmembrane region" description="Helical" evidence="7">
    <location>
        <begin position="81"/>
        <end position="102"/>
    </location>
</feature>
<feature type="domain" description="Major facilitator superfamily (MFS) profile" evidence="8">
    <location>
        <begin position="44"/>
        <end position="499"/>
    </location>
</feature>
<feature type="transmembrane region" description="Helical" evidence="7">
    <location>
        <begin position="473"/>
        <end position="494"/>
    </location>
</feature>
<reference evidence="9 10" key="1">
    <citation type="submission" date="2017-05" db="EMBL/GenBank/DDBJ databases">
        <title>Biotechnological potential of actinobacteria isolated from South African environments.</title>
        <authorList>
            <person name="Le Roes-Hill M."/>
            <person name="Prins A."/>
            <person name="Durrell K.A."/>
        </authorList>
    </citation>
    <scope>NUCLEOTIDE SEQUENCE [LARGE SCALE GENOMIC DNA]</scope>
    <source>
        <strain evidence="9">BS2</strain>
    </source>
</reference>
<dbReference type="AlphaFoldDB" id="A0A243QIF0"/>
<feature type="transmembrane region" description="Helical" evidence="7">
    <location>
        <begin position="394"/>
        <end position="419"/>
    </location>
</feature>
<dbReference type="Proteomes" id="UP000194632">
    <property type="component" value="Unassembled WGS sequence"/>
</dbReference>
<feature type="transmembrane region" description="Helical" evidence="7">
    <location>
        <begin position="166"/>
        <end position="186"/>
    </location>
</feature>
<dbReference type="EMBL" id="NGFO01000002">
    <property type="protein sequence ID" value="OUC80555.1"/>
    <property type="molecule type" value="Genomic_DNA"/>
</dbReference>
<name>A0A243QIF0_9ACTN</name>
<evidence type="ECO:0000256" key="4">
    <source>
        <dbReference type="ARBA" id="ARBA00022989"/>
    </source>
</evidence>
<keyword evidence="2" id="KW-0813">Transport</keyword>
<dbReference type="PANTHER" id="PTHR42718">
    <property type="entry name" value="MAJOR FACILITATOR SUPERFAMILY MULTIDRUG TRANSPORTER MFSC"/>
    <property type="match status" value="1"/>
</dbReference>
<evidence type="ECO:0000259" key="8">
    <source>
        <dbReference type="PROSITE" id="PS50850"/>
    </source>
</evidence>
<evidence type="ECO:0000256" key="5">
    <source>
        <dbReference type="ARBA" id="ARBA00023136"/>
    </source>
</evidence>
<evidence type="ECO:0000313" key="9">
    <source>
        <dbReference type="EMBL" id="OUC80555.1"/>
    </source>
</evidence>
<proteinExistence type="predicted"/>
<feature type="transmembrane region" description="Helical" evidence="7">
    <location>
        <begin position="198"/>
        <end position="217"/>
    </location>
</feature>
<keyword evidence="3 7" id="KW-0812">Transmembrane</keyword>
<feature type="transmembrane region" description="Helical" evidence="7">
    <location>
        <begin position="370"/>
        <end position="388"/>
    </location>
</feature>
<keyword evidence="4 7" id="KW-1133">Transmembrane helix</keyword>
<feature type="transmembrane region" description="Helical" evidence="7">
    <location>
        <begin position="135"/>
        <end position="154"/>
    </location>
</feature>
<dbReference type="InterPro" id="IPR011701">
    <property type="entry name" value="MFS"/>
</dbReference>
<feature type="region of interest" description="Disordered" evidence="6">
    <location>
        <begin position="1"/>
        <end position="20"/>
    </location>
</feature>